<dbReference type="GO" id="GO:0042720">
    <property type="term" value="C:mitochondrial inner membrane peptidase complex"/>
    <property type="evidence" value="ECO:0007669"/>
    <property type="project" value="InterPro"/>
</dbReference>
<evidence type="ECO:0000256" key="8">
    <source>
        <dbReference type="ARBA" id="ARBA00022989"/>
    </source>
</evidence>
<keyword evidence="4" id="KW-0645">Protease</keyword>
<sequence length="221" mass="25436">MWFNRLKLLRLPFPSFRSRWLDEKPLLKRSLAAIYWMPIGLAFTNYLYTIKTVNGRSMQPTLNPDVSQWKDIVVFDRLSLFLGGSVQRGDVVALRDPFNPKKMLVKRIVATQGDMVKTLPPYPDKEVCVPAGHVWIEGDEPFRTLDSNRFGPVPIGLLDSILIYIVWPLDRIGPLRKPTVPFIKQGSPRNSNWYKDMAALEREQRRSARVTPANKHGYDVS</sequence>
<evidence type="ECO:0000259" key="12">
    <source>
        <dbReference type="Pfam" id="PF10502"/>
    </source>
</evidence>
<keyword evidence="6" id="KW-0999">Mitochondrion inner membrane</keyword>
<dbReference type="Pfam" id="PF10502">
    <property type="entry name" value="Peptidase_S26"/>
    <property type="match status" value="1"/>
</dbReference>
<dbReference type="CDD" id="cd06530">
    <property type="entry name" value="S26_SPase_I"/>
    <property type="match status" value="1"/>
</dbReference>
<dbReference type="PRINTS" id="PR00727">
    <property type="entry name" value="LEADERPTASE"/>
</dbReference>
<keyword evidence="7" id="KW-0378">Hydrolase</keyword>
<dbReference type="RefSeq" id="XP_007316235.1">
    <property type="nucleotide sequence ID" value="XM_007316173.1"/>
</dbReference>
<evidence type="ECO:0000256" key="11">
    <source>
        <dbReference type="PIRSR" id="PIRSR600223-1"/>
    </source>
</evidence>
<dbReference type="Gene3D" id="2.10.109.10">
    <property type="entry name" value="Umud Fragment, subunit A"/>
    <property type="match status" value="1"/>
</dbReference>
<feature type="active site" evidence="11">
    <location>
        <position position="57"/>
    </location>
</feature>
<dbReference type="GO" id="GO:0006627">
    <property type="term" value="P:protein processing involved in protein targeting to mitochondrion"/>
    <property type="evidence" value="ECO:0007669"/>
    <property type="project" value="InterPro"/>
</dbReference>
<comment type="similarity">
    <text evidence="2">Belongs to the peptidase S26 family. IMP2 subfamily.</text>
</comment>
<dbReference type="PANTHER" id="PTHR46041">
    <property type="entry name" value="MITOCHONDRIAL INNER MEMBRANE PROTEASE SUBUNIT 2"/>
    <property type="match status" value="1"/>
</dbReference>
<dbReference type="Proteomes" id="UP000008064">
    <property type="component" value="Unassembled WGS sequence"/>
</dbReference>
<dbReference type="InterPro" id="IPR036286">
    <property type="entry name" value="LexA/Signal_pep-like_sf"/>
</dbReference>
<comment type="subcellular location">
    <subcellularLocation>
        <location evidence="1">Mitochondrion inner membrane</location>
        <topology evidence="1">Single-pass membrane protein</topology>
    </subcellularLocation>
</comment>
<dbReference type="HOGENOM" id="CLU_028723_4_1_1"/>
<evidence type="ECO:0000256" key="2">
    <source>
        <dbReference type="ARBA" id="ARBA00007066"/>
    </source>
</evidence>
<dbReference type="PANTHER" id="PTHR46041:SF2">
    <property type="entry name" value="MITOCHONDRIAL INNER MEMBRANE PROTEASE SUBUNIT 2"/>
    <property type="match status" value="1"/>
</dbReference>
<keyword evidence="8" id="KW-1133">Transmembrane helix</keyword>
<evidence type="ECO:0000313" key="13">
    <source>
        <dbReference type="EMBL" id="EGO26062.1"/>
    </source>
</evidence>
<dbReference type="KEGG" id="sla:SERLADRAFT_462705"/>
<evidence type="ECO:0000256" key="6">
    <source>
        <dbReference type="ARBA" id="ARBA00022792"/>
    </source>
</evidence>
<dbReference type="GO" id="GO:0006465">
    <property type="term" value="P:signal peptide processing"/>
    <property type="evidence" value="ECO:0007669"/>
    <property type="project" value="InterPro"/>
</dbReference>
<reference evidence="13" key="1">
    <citation type="submission" date="2011-04" db="EMBL/GenBank/DDBJ databases">
        <title>Evolution of plant cell wall degrading machinery underlies the functional diversity of forest fungi.</title>
        <authorList>
            <consortium name="US DOE Joint Genome Institute (JGI-PGF)"/>
            <person name="Eastwood D.C."/>
            <person name="Floudas D."/>
            <person name="Binder M."/>
            <person name="Majcherczyk A."/>
            <person name="Schneider P."/>
            <person name="Aerts A."/>
            <person name="Asiegbu F.O."/>
            <person name="Baker S.E."/>
            <person name="Barry K."/>
            <person name="Bendiksby M."/>
            <person name="Blumentritt M."/>
            <person name="Coutinho P.M."/>
            <person name="Cullen D."/>
            <person name="Cullen D."/>
            <person name="Gathman A."/>
            <person name="Goodell B."/>
            <person name="Henrissat B."/>
            <person name="Ihrmark K."/>
            <person name="Kauserud H."/>
            <person name="Kohler A."/>
            <person name="LaButti K."/>
            <person name="Lapidus A."/>
            <person name="Lavin J.L."/>
            <person name="Lee Y.-H."/>
            <person name="Lindquist E."/>
            <person name="Lilly W."/>
            <person name="Lucas S."/>
            <person name="Morin E."/>
            <person name="Murat C."/>
            <person name="Oguiza J.A."/>
            <person name="Park J."/>
            <person name="Pisabarro A.G."/>
            <person name="Riley R."/>
            <person name="Rosling A."/>
            <person name="Salamov A."/>
            <person name="Schmidt O."/>
            <person name="Schmutz J."/>
            <person name="Skrede I."/>
            <person name="Stenlid J."/>
            <person name="Wiebenga A."/>
            <person name="Xie X."/>
            <person name="Kues U."/>
            <person name="Hibbett D.S."/>
            <person name="Hoffmeister D."/>
            <person name="Hogberg N."/>
            <person name="Martin F."/>
            <person name="Grigoriev I.V."/>
            <person name="Watkinson S.C."/>
        </authorList>
    </citation>
    <scope>NUCLEOTIDE SEQUENCE</scope>
    <source>
        <strain evidence="13">S7.9</strain>
    </source>
</reference>
<dbReference type="EMBL" id="GL945432">
    <property type="protein sequence ID" value="EGO26062.1"/>
    <property type="molecule type" value="Genomic_DNA"/>
</dbReference>
<dbReference type="GO" id="GO:0004252">
    <property type="term" value="F:serine-type endopeptidase activity"/>
    <property type="evidence" value="ECO:0007669"/>
    <property type="project" value="InterPro"/>
</dbReference>
<evidence type="ECO:0000256" key="5">
    <source>
        <dbReference type="ARBA" id="ARBA00022692"/>
    </source>
</evidence>
<evidence type="ECO:0000256" key="1">
    <source>
        <dbReference type="ARBA" id="ARBA00004434"/>
    </source>
</evidence>
<evidence type="ECO:0000256" key="3">
    <source>
        <dbReference type="ARBA" id="ARBA00013650"/>
    </source>
</evidence>
<dbReference type="GeneID" id="18818422"/>
<dbReference type="InterPro" id="IPR037730">
    <property type="entry name" value="IMP2"/>
</dbReference>
<protein>
    <recommendedName>
        <fullName evidence="3">Mitochondrial inner membrane protease subunit 2</fullName>
    </recommendedName>
</protein>
<evidence type="ECO:0000256" key="10">
    <source>
        <dbReference type="ARBA" id="ARBA00023136"/>
    </source>
</evidence>
<feature type="active site" evidence="11">
    <location>
        <position position="106"/>
    </location>
</feature>
<proteinExistence type="inferred from homology"/>
<feature type="domain" description="Peptidase S26" evidence="12">
    <location>
        <begin position="36"/>
        <end position="117"/>
    </location>
</feature>
<keyword evidence="10" id="KW-0472">Membrane</keyword>
<accession>F8NQD2</accession>
<keyword evidence="9" id="KW-0496">Mitochondrion</keyword>
<evidence type="ECO:0000256" key="9">
    <source>
        <dbReference type="ARBA" id="ARBA00023128"/>
    </source>
</evidence>
<organism>
    <name type="scientific">Serpula lacrymans var. lacrymans (strain S7.9)</name>
    <name type="common">Dry rot fungus</name>
    <dbReference type="NCBI Taxonomy" id="578457"/>
    <lineage>
        <taxon>Eukaryota</taxon>
        <taxon>Fungi</taxon>
        <taxon>Dikarya</taxon>
        <taxon>Basidiomycota</taxon>
        <taxon>Agaricomycotina</taxon>
        <taxon>Agaricomycetes</taxon>
        <taxon>Agaricomycetidae</taxon>
        <taxon>Boletales</taxon>
        <taxon>Coniophorineae</taxon>
        <taxon>Serpulaceae</taxon>
        <taxon>Serpula</taxon>
    </lineage>
</organism>
<dbReference type="InterPro" id="IPR019533">
    <property type="entry name" value="Peptidase_S26"/>
</dbReference>
<gene>
    <name evidence="13" type="ORF">SERLADRAFT_462705</name>
</gene>
<dbReference type="AlphaFoldDB" id="F8NQD2"/>
<dbReference type="OrthoDB" id="308440at2759"/>
<name>F8NQD2_SERL9</name>
<keyword evidence="5" id="KW-0812">Transmembrane</keyword>
<evidence type="ECO:0000256" key="4">
    <source>
        <dbReference type="ARBA" id="ARBA00022670"/>
    </source>
</evidence>
<dbReference type="InterPro" id="IPR000223">
    <property type="entry name" value="Pept_S26A_signal_pept_1"/>
</dbReference>
<evidence type="ECO:0000256" key="7">
    <source>
        <dbReference type="ARBA" id="ARBA00022801"/>
    </source>
</evidence>
<dbReference type="SUPFAM" id="SSF51306">
    <property type="entry name" value="LexA/Signal peptidase"/>
    <property type="match status" value="1"/>
</dbReference>